<dbReference type="GeneID" id="98174345"/>
<sequence>MASKGSPLFFAIDADDAAALMFLLDHGYEPDLATWTMLGEKSLTSATLMASALRGRGFTAGVSKTAADVAIACSMLNSLISRRNADMIRFLLAIGLPVNYDMRYCPAVCRTPLQHAVVQGDLDIISVLLRAGAEVNASPANPYGVTALQIAAIMGANYLQALFLFGTNTFTYLLLGSAISWAGDGTSTPRVNYDLERADVNAAPVGYGGRTALEGAAEQGRIDMIELLLQHGAKTTGTGRMQFIFSIRFAEYEGHFAAAKLLREHRQWTKEDEKLMRELNLYASQPTEWKRSNIMLEYGVEECPQELVEVDDARQRSATIVGTVVGHDSIDEFVQWDTENTPCDHGGPTLWEKTDVELDTSGNDNVAVSQDMEKTVAVLARGVDPMWGG</sequence>
<name>A0ABQ0G6N1_9PEZI</name>
<dbReference type="PROSITE" id="PS50297">
    <property type="entry name" value="ANK_REP_REGION"/>
    <property type="match status" value="2"/>
</dbReference>
<evidence type="ECO:0000256" key="2">
    <source>
        <dbReference type="ARBA" id="ARBA00023043"/>
    </source>
</evidence>
<dbReference type="PANTHER" id="PTHR46680:SF3">
    <property type="entry name" value="NF-KAPPA-B INHIBITOR CACTUS"/>
    <property type="match status" value="1"/>
</dbReference>
<keyword evidence="5" id="KW-1185">Reference proteome</keyword>
<dbReference type="InterPro" id="IPR036770">
    <property type="entry name" value="Ankyrin_rpt-contain_sf"/>
</dbReference>
<dbReference type="RefSeq" id="XP_070915123.1">
    <property type="nucleotide sequence ID" value="XM_071059022.1"/>
</dbReference>
<reference evidence="4 5" key="1">
    <citation type="submission" date="2024-09" db="EMBL/GenBank/DDBJ databases">
        <title>Itraconazole resistance in Madurella fahalii resulting from another homologue of gene encoding cytochrome P450 14-alpha sterol demethylase (CYP51).</title>
        <authorList>
            <person name="Yoshioka I."/>
            <person name="Fahal A.H."/>
            <person name="Kaneko S."/>
            <person name="Yaguchi T."/>
        </authorList>
    </citation>
    <scope>NUCLEOTIDE SEQUENCE [LARGE SCALE GENOMIC DNA]</scope>
    <source>
        <strain evidence="4 5">IFM 68171</strain>
    </source>
</reference>
<dbReference type="PROSITE" id="PS50088">
    <property type="entry name" value="ANK_REPEAT"/>
    <property type="match status" value="2"/>
</dbReference>
<dbReference type="Pfam" id="PF00023">
    <property type="entry name" value="Ank"/>
    <property type="match status" value="1"/>
</dbReference>
<evidence type="ECO:0008006" key="6">
    <source>
        <dbReference type="Google" id="ProtNLM"/>
    </source>
</evidence>
<dbReference type="Proteomes" id="UP001628179">
    <property type="component" value="Unassembled WGS sequence"/>
</dbReference>
<feature type="repeat" description="ANK" evidence="3">
    <location>
        <begin position="208"/>
        <end position="240"/>
    </location>
</feature>
<evidence type="ECO:0000313" key="4">
    <source>
        <dbReference type="EMBL" id="GAB1313391.1"/>
    </source>
</evidence>
<gene>
    <name evidence="4" type="ORF">MFIFM68171_03601</name>
</gene>
<keyword evidence="1" id="KW-0677">Repeat</keyword>
<comment type="caution">
    <text evidence="4">The sequence shown here is derived from an EMBL/GenBank/DDBJ whole genome shotgun (WGS) entry which is preliminary data.</text>
</comment>
<proteinExistence type="predicted"/>
<evidence type="ECO:0000313" key="5">
    <source>
        <dbReference type="Proteomes" id="UP001628179"/>
    </source>
</evidence>
<dbReference type="SUPFAM" id="SSF48403">
    <property type="entry name" value="Ankyrin repeat"/>
    <property type="match status" value="1"/>
</dbReference>
<feature type="repeat" description="ANK" evidence="3">
    <location>
        <begin position="108"/>
        <end position="140"/>
    </location>
</feature>
<dbReference type="InterPro" id="IPR051070">
    <property type="entry name" value="NF-kappa-B_inhibitor"/>
</dbReference>
<accession>A0ABQ0G6N1</accession>
<keyword evidence="2 3" id="KW-0040">ANK repeat</keyword>
<organism evidence="4 5">
    <name type="scientific">Madurella fahalii</name>
    <dbReference type="NCBI Taxonomy" id="1157608"/>
    <lineage>
        <taxon>Eukaryota</taxon>
        <taxon>Fungi</taxon>
        <taxon>Dikarya</taxon>
        <taxon>Ascomycota</taxon>
        <taxon>Pezizomycotina</taxon>
        <taxon>Sordariomycetes</taxon>
        <taxon>Sordariomycetidae</taxon>
        <taxon>Sordariales</taxon>
        <taxon>Sordariales incertae sedis</taxon>
        <taxon>Madurella</taxon>
    </lineage>
</organism>
<dbReference type="PANTHER" id="PTHR46680">
    <property type="entry name" value="NF-KAPPA-B INHIBITOR ALPHA"/>
    <property type="match status" value="1"/>
</dbReference>
<dbReference type="EMBL" id="BAAFSV010000002">
    <property type="protein sequence ID" value="GAB1313391.1"/>
    <property type="molecule type" value="Genomic_DNA"/>
</dbReference>
<dbReference type="Gene3D" id="1.25.40.20">
    <property type="entry name" value="Ankyrin repeat-containing domain"/>
    <property type="match status" value="2"/>
</dbReference>
<evidence type="ECO:0000256" key="3">
    <source>
        <dbReference type="PROSITE-ProRule" id="PRU00023"/>
    </source>
</evidence>
<dbReference type="Pfam" id="PF12796">
    <property type="entry name" value="Ank_2"/>
    <property type="match status" value="1"/>
</dbReference>
<protein>
    <recommendedName>
        <fullName evidence="6">Ankyrin</fullName>
    </recommendedName>
</protein>
<evidence type="ECO:0000256" key="1">
    <source>
        <dbReference type="ARBA" id="ARBA00022737"/>
    </source>
</evidence>
<dbReference type="SMART" id="SM00248">
    <property type="entry name" value="ANK"/>
    <property type="match status" value="5"/>
</dbReference>
<dbReference type="InterPro" id="IPR002110">
    <property type="entry name" value="Ankyrin_rpt"/>
</dbReference>